<dbReference type="CDD" id="cd03190">
    <property type="entry name" value="GST_C_Omega_like"/>
    <property type="match status" value="1"/>
</dbReference>
<name>A0A3B0UGI5_9ZZZZ</name>
<dbReference type="PANTHER" id="PTHR32419">
    <property type="entry name" value="GLUTATHIONYL-HYDROQUINONE REDUCTASE"/>
    <property type="match status" value="1"/>
</dbReference>
<dbReference type="EC" id="2.5.1.18" evidence="2"/>
<dbReference type="InterPro" id="IPR040079">
    <property type="entry name" value="Glutathione_S-Trfase"/>
</dbReference>
<dbReference type="SFLD" id="SFLDG01206">
    <property type="entry name" value="Xi.1"/>
    <property type="match status" value="1"/>
</dbReference>
<dbReference type="Gene3D" id="3.40.30.10">
    <property type="entry name" value="Glutaredoxin"/>
    <property type="match status" value="1"/>
</dbReference>
<dbReference type="SUPFAM" id="SSF52833">
    <property type="entry name" value="Thioredoxin-like"/>
    <property type="match status" value="1"/>
</dbReference>
<dbReference type="InterPro" id="IPR016639">
    <property type="entry name" value="GST_Omega/GSH"/>
</dbReference>
<dbReference type="InterPro" id="IPR004045">
    <property type="entry name" value="Glutathione_S-Trfase_N"/>
</dbReference>
<dbReference type="Gene3D" id="1.20.1050.10">
    <property type="match status" value="1"/>
</dbReference>
<gene>
    <name evidence="2" type="ORF">MNBD_ALPHA09-1617</name>
</gene>
<dbReference type="SFLD" id="SFLDG01148">
    <property type="entry name" value="Xi_(cytGST)"/>
    <property type="match status" value="1"/>
</dbReference>
<dbReference type="InterPro" id="IPR047047">
    <property type="entry name" value="GST_Omega-like_C"/>
</dbReference>
<evidence type="ECO:0000313" key="2">
    <source>
        <dbReference type="EMBL" id="VAW18726.1"/>
    </source>
</evidence>
<dbReference type="PANTHER" id="PTHR32419:SF6">
    <property type="entry name" value="GLUTATHIONE S-TRANSFERASE OMEGA-LIKE 1-RELATED"/>
    <property type="match status" value="1"/>
</dbReference>
<sequence>MGLLVDGIWHDHWYDTKSAKGRFERKASQFRNWITPDGAPGPSGEGGFAAQAGRYHLYVSYACPWAHRTLIFRALKGLEEMISLSVVNWFMGADGWTFDDADGVIPDTVNGARYVHQIYTAAQNDYSGRVTVPVLWDKKRATIVNNESSEIIRMLTSAFDGIGAAAGDYYPPALQAEIDALNADIYETVNNGVYRAGFATTQGAYEEAIGPLFETLDGLEDRLSAQRYLTGGQVTEADWRLFTTLVRFDPVYVGHFKCNWKRIADYPNLSAYVRDLYQHPGVAGTVRMDHIKSHYYVSHKTINPTGIVPLGPQIDYLAPHDRERPHDRGGA</sequence>
<dbReference type="SFLD" id="SFLDS00019">
    <property type="entry name" value="Glutathione_Transferase_(cytos"/>
    <property type="match status" value="1"/>
</dbReference>
<proteinExistence type="predicted"/>
<dbReference type="SUPFAM" id="SSF47616">
    <property type="entry name" value="GST C-terminal domain-like"/>
    <property type="match status" value="1"/>
</dbReference>
<feature type="domain" description="GST C-terminal" evidence="1">
    <location>
        <begin position="171"/>
        <end position="295"/>
    </location>
</feature>
<keyword evidence="2" id="KW-0808">Transferase</keyword>
<dbReference type="Pfam" id="PF13410">
    <property type="entry name" value="GST_C_2"/>
    <property type="match status" value="1"/>
</dbReference>
<organism evidence="2">
    <name type="scientific">hydrothermal vent metagenome</name>
    <dbReference type="NCBI Taxonomy" id="652676"/>
    <lineage>
        <taxon>unclassified sequences</taxon>
        <taxon>metagenomes</taxon>
        <taxon>ecological metagenomes</taxon>
    </lineage>
</organism>
<dbReference type="GO" id="GO:0005737">
    <property type="term" value="C:cytoplasm"/>
    <property type="evidence" value="ECO:0007669"/>
    <property type="project" value="TreeGrafter"/>
</dbReference>
<dbReference type="InterPro" id="IPR010987">
    <property type="entry name" value="Glutathione-S-Trfase_C-like"/>
</dbReference>
<dbReference type="GO" id="GO:0004364">
    <property type="term" value="F:glutathione transferase activity"/>
    <property type="evidence" value="ECO:0007669"/>
    <property type="project" value="UniProtKB-EC"/>
</dbReference>
<protein>
    <submittedName>
        <fullName evidence="2">Glutathione S-transferase, omega</fullName>
        <ecNumber evidence="2">2.5.1.18</ecNumber>
    </submittedName>
</protein>
<dbReference type="Pfam" id="PF13409">
    <property type="entry name" value="GST_N_2"/>
    <property type="match status" value="1"/>
</dbReference>
<dbReference type="PIRSF" id="PIRSF015753">
    <property type="entry name" value="GST"/>
    <property type="match status" value="1"/>
</dbReference>
<reference evidence="2" key="1">
    <citation type="submission" date="2018-06" db="EMBL/GenBank/DDBJ databases">
        <authorList>
            <person name="Zhirakovskaya E."/>
        </authorList>
    </citation>
    <scope>NUCLEOTIDE SEQUENCE</scope>
</reference>
<dbReference type="InterPro" id="IPR036249">
    <property type="entry name" value="Thioredoxin-like_sf"/>
</dbReference>
<dbReference type="InterPro" id="IPR036282">
    <property type="entry name" value="Glutathione-S-Trfase_C_sf"/>
</dbReference>
<dbReference type="EMBL" id="UOEM01000118">
    <property type="protein sequence ID" value="VAW18726.1"/>
    <property type="molecule type" value="Genomic_DNA"/>
</dbReference>
<dbReference type="AlphaFoldDB" id="A0A3B0UGI5"/>
<dbReference type="FunFam" id="3.40.30.10:FF:000058">
    <property type="entry name" value="Glutathione S-transferase, omega"/>
    <property type="match status" value="1"/>
</dbReference>
<evidence type="ECO:0000259" key="1">
    <source>
        <dbReference type="PROSITE" id="PS50405"/>
    </source>
</evidence>
<dbReference type="PROSITE" id="PS50405">
    <property type="entry name" value="GST_CTER"/>
    <property type="match status" value="1"/>
</dbReference>
<accession>A0A3B0UGI5</accession>